<name>A0A545T2W8_9GAMM</name>
<dbReference type="InterPro" id="IPR036388">
    <property type="entry name" value="WH-like_DNA-bd_sf"/>
</dbReference>
<dbReference type="InterPro" id="IPR011965">
    <property type="entry name" value="PaaX_trns_reg"/>
</dbReference>
<gene>
    <name evidence="4" type="ORF">FLL45_20460</name>
</gene>
<dbReference type="Gene3D" id="1.20.58.1460">
    <property type="match status" value="1"/>
</dbReference>
<evidence type="ECO:0000259" key="3">
    <source>
        <dbReference type="Pfam" id="PF20803"/>
    </source>
</evidence>
<dbReference type="InterPro" id="IPR013225">
    <property type="entry name" value="PaaX_C"/>
</dbReference>
<dbReference type="RefSeq" id="WP_142943924.1">
    <property type="nucleotide sequence ID" value="NZ_VIKR01000006.1"/>
</dbReference>
<dbReference type="EMBL" id="VIKR01000006">
    <property type="protein sequence ID" value="TQV71525.1"/>
    <property type="molecule type" value="Genomic_DNA"/>
</dbReference>
<dbReference type="InterPro" id="IPR012906">
    <property type="entry name" value="PaaX-like_N"/>
</dbReference>
<dbReference type="PANTHER" id="PTHR30319">
    <property type="entry name" value="PHENYLACETIC ACID REGULATOR-RELATED TRANSCRIPTIONAL REPRESSOR"/>
    <property type="match status" value="1"/>
</dbReference>
<accession>A0A545T2W8</accession>
<feature type="domain" description="Transcriptional repressor PaaX-like central Cas2-like" evidence="3">
    <location>
        <begin position="119"/>
        <end position="191"/>
    </location>
</feature>
<dbReference type="GO" id="GO:0006351">
    <property type="term" value="P:DNA-templated transcription"/>
    <property type="evidence" value="ECO:0007669"/>
    <property type="project" value="InterPro"/>
</dbReference>
<dbReference type="OrthoDB" id="2270427at2"/>
<dbReference type="PIRSF" id="PIRSF020623">
    <property type="entry name" value="PaaX"/>
    <property type="match status" value="1"/>
</dbReference>
<dbReference type="Gene3D" id="1.10.10.10">
    <property type="entry name" value="Winged helix-like DNA-binding domain superfamily/Winged helix DNA-binding domain"/>
    <property type="match status" value="1"/>
</dbReference>
<evidence type="ECO:0000259" key="2">
    <source>
        <dbReference type="Pfam" id="PF08223"/>
    </source>
</evidence>
<dbReference type="InterPro" id="IPR048846">
    <property type="entry name" value="PaaX-like_central"/>
</dbReference>
<dbReference type="AlphaFoldDB" id="A0A545T2W8"/>
<dbReference type="InterPro" id="IPR036390">
    <property type="entry name" value="WH_DNA-bd_sf"/>
</dbReference>
<reference evidence="4 5" key="1">
    <citation type="submission" date="2019-06" db="EMBL/GenBank/DDBJ databases">
        <title>Draft genome of Aliikangiella marina GYP-15.</title>
        <authorList>
            <person name="Wang G."/>
        </authorList>
    </citation>
    <scope>NUCLEOTIDE SEQUENCE [LARGE SCALE GENOMIC DNA]</scope>
    <source>
        <strain evidence="4 5">GYP-15</strain>
    </source>
</reference>
<evidence type="ECO:0000313" key="4">
    <source>
        <dbReference type="EMBL" id="TQV71525.1"/>
    </source>
</evidence>
<feature type="domain" description="Transcriptional repressor PaaX-like N-terminal" evidence="1">
    <location>
        <begin position="33"/>
        <end position="98"/>
    </location>
</feature>
<feature type="domain" description="Transcriptional repressor PaaX-like C-terminal" evidence="2">
    <location>
        <begin position="204"/>
        <end position="292"/>
    </location>
</feature>
<dbReference type="SUPFAM" id="SSF46785">
    <property type="entry name" value="Winged helix' DNA-binding domain"/>
    <property type="match status" value="1"/>
</dbReference>
<dbReference type="Proteomes" id="UP000317839">
    <property type="component" value="Unassembled WGS sequence"/>
</dbReference>
<evidence type="ECO:0000259" key="1">
    <source>
        <dbReference type="Pfam" id="PF07848"/>
    </source>
</evidence>
<proteinExistence type="predicted"/>
<dbReference type="Pfam" id="PF20803">
    <property type="entry name" value="PaaX_M"/>
    <property type="match status" value="1"/>
</dbReference>
<dbReference type="PANTHER" id="PTHR30319:SF1">
    <property type="entry name" value="TRANSCRIPTIONAL REPRESSOR PAAX"/>
    <property type="match status" value="1"/>
</dbReference>
<organism evidence="4 5">
    <name type="scientific">Aliikangiella marina</name>
    <dbReference type="NCBI Taxonomy" id="1712262"/>
    <lineage>
        <taxon>Bacteria</taxon>
        <taxon>Pseudomonadati</taxon>
        <taxon>Pseudomonadota</taxon>
        <taxon>Gammaproteobacteria</taxon>
        <taxon>Oceanospirillales</taxon>
        <taxon>Pleioneaceae</taxon>
        <taxon>Aliikangiella</taxon>
    </lineage>
</organism>
<dbReference type="Pfam" id="PF08223">
    <property type="entry name" value="PaaX_C"/>
    <property type="match status" value="1"/>
</dbReference>
<dbReference type="Pfam" id="PF07848">
    <property type="entry name" value="PaaX"/>
    <property type="match status" value="1"/>
</dbReference>
<keyword evidence="5" id="KW-1185">Reference proteome</keyword>
<evidence type="ECO:0000313" key="5">
    <source>
        <dbReference type="Proteomes" id="UP000317839"/>
    </source>
</evidence>
<comment type="caution">
    <text evidence="4">The sequence shown here is derived from an EMBL/GenBank/DDBJ whole genome shotgun (WGS) entry which is preliminary data.</text>
</comment>
<protein>
    <submittedName>
        <fullName evidence="4">Phenylacetic acid degradation operon negative regulatory protein PaaX</fullName>
    </submittedName>
</protein>
<sequence length="314" mass="35895">MISRKGDALTTQTKPFDMNGFLFSRPEQANISCKSFVVTIFGDVISQHGDEVWLGDLIGALEPLGFSERLIRTSVFRLVKDNWLAVTKNGRKSFYQFTPSAHKHYTKAARRIYAATTQHSDGNWLIVLPSFVDEEELPSFKRQLRWLGFSQLASGAYAHPSIDKGSLEETISELELTDSVVVFESKTIDDESTNVLKSLVQQRWQLELLDQDYAEFNQTYQPLIELVAEKQLNDHQAFLLRGLLIHEYRRVLLKDHELPQNMLPDDWQGYLATKIAKKLYAQLARASARYITSQLQNQSGFLPAAAKSFSQRFK</sequence>